<sequence>MEPARNDTGPHVTSYSITVEAPADELYTLVADPHRHHEFHGSQTVQARARGPRELTNGARFSVHMRKYGLPYRLPLRVTQARRPTSATPGIVEWRQPTGHRWSWEFEPLDAASTRVTESYDATSQWRVIRATLRLAQVPRVNAESIQRSLRHMAKICRPPGH</sequence>
<name>A0A3A4F430_9MICC</name>
<gene>
    <name evidence="1" type="ORF">D3250_01175</name>
</gene>
<reference evidence="1 2" key="1">
    <citation type="submission" date="2018-09" db="EMBL/GenBank/DDBJ databases">
        <title>Nesterenkonia natronophila sp. nov., an alkaliphilic actinobacteriume isolated from a soda lake, and emended description of the genus Nesterenkonia.</title>
        <authorList>
            <person name="Menes R.J."/>
            <person name="Iriarte A."/>
        </authorList>
    </citation>
    <scope>NUCLEOTIDE SEQUENCE [LARGE SCALE GENOMIC DNA]</scope>
    <source>
        <strain evidence="1 2">M8</strain>
    </source>
</reference>
<accession>A0A3A4F430</accession>
<dbReference type="Pfam" id="PF10604">
    <property type="entry name" value="Polyketide_cyc2"/>
    <property type="match status" value="1"/>
</dbReference>
<evidence type="ECO:0000313" key="2">
    <source>
        <dbReference type="Proteomes" id="UP000266615"/>
    </source>
</evidence>
<organism evidence="1 2">
    <name type="scientific">Nesterenkonia natronophila</name>
    <dbReference type="NCBI Taxonomy" id="2174932"/>
    <lineage>
        <taxon>Bacteria</taxon>
        <taxon>Bacillati</taxon>
        <taxon>Actinomycetota</taxon>
        <taxon>Actinomycetes</taxon>
        <taxon>Micrococcales</taxon>
        <taxon>Micrococcaceae</taxon>
        <taxon>Nesterenkonia</taxon>
    </lineage>
</organism>
<comment type="caution">
    <text evidence="1">The sequence shown here is derived from an EMBL/GenBank/DDBJ whole genome shotgun (WGS) entry which is preliminary data.</text>
</comment>
<dbReference type="GO" id="GO:0016740">
    <property type="term" value="F:transferase activity"/>
    <property type="evidence" value="ECO:0007669"/>
    <property type="project" value="UniProtKB-KW"/>
</dbReference>
<dbReference type="InterPro" id="IPR019587">
    <property type="entry name" value="Polyketide_cyclase/dehydratase"/>
</dbReference>
<dbReference type="SUPFAM" id="SSF55961">
    <property type="entry name" value="Bet v1-like"/>
    <property type="match status" value="1"/>
</dbReference>
<dbReference type="InterPro" id="IPR023393">
    <property type="entry name" value="START-like_dom_sf"/>
</dbReference>
<keyword evidence="2" id="KW-1185">Reference proteome</keyword>
<evidence type="ECO:0000313" key="1">
    <source>
        <dbReference type="EMBL" id="RJN32491.1"/>
    </source>
</evidence>
<dbReference type="Proteomes" id="UP000266615">
    <property type="component" value="Unassembled WGS sequence"/>
</dbReference>
<protein>
    <submittedName>
        <fullName evidence="1">Dimethyladenosine transferase</fullName>
    </submittedName>
</protein>
<keyword evidence="1" id="KW-0808">Transferase</keyword>
<dbReference type="EMBL" id="QYZP01000001">
    <property type="protein sequence ID" value="RJN32491.1"/>
    <property type="molecule type" value="Genomic_DNA"/>
</dbReference>
<dbReference type="Gene3D" id="3.30.530.20">
    <property type="match status" value="1"/>
</dbReference>
<proteinExistence type="predicted"/>
<dbReference type="AlphaFoldDB" id="A0A3A4F430"/>